<evidence type="ECO:0000313" key="1">
    <source>
        <dbReference type="EMBL" id="PHT60968.1"/>
    </source>
</evidence>
<comment type="caution">
    <text evidence="1">The sequence shown here is derived from an EMBL/GenBank/DDBJ whole genome shotgun (WGS) entry which is preliminary data.</text>
</comment>
<accession>A0A2G2XTY8</accession>
<evidence type="ECO:0000313" key="2">
    <source>
        <dbReference type="Proteomes" id="UP000222542"/>
    </source>
</evidence>
<sequence>MGQNLTSWTAKKQSIVARSSTKAEYRSVANTTAEIIWPHSLLQELKQPTHQLTIIWCDNIGVSYLAVNLCFKAQTKHVEVDFHFVREQVKTGHISLQFISSIDQLANIFTKYLSTSWFQFIKGKLRILDKPS</sequence>
<dbReference type="PANTHER" id="PTHR11439">
    <property type="entry name" value="GAG-POL-RELATED RETROTRANSPOSON"/>
    <property type="match status" value="1"/>
</dbReference>
<keyword evidence="2" id="KW-1185">Reference proteome</keyword>
<organism evidence="1 2">
    <name type="scientific">Capsicum annuum</name>
    <name type="common">Capsicum pepper</name>
    <dbReference type="NCBI Taxonomy" id="4072"/>
    <lineage>
        <taxon>Eukaryota</taxon>
        <taxon>Viridiplantae</taxon>
        <taxon>Streptophyta</taxon>
        <taxon>Embryophyta</taxon>
        <taxon>Tracheophyta</taxon>
        <taxon>Spermatophyta</taxon>
        <taxon>Magnoliopsida</taxon>
        <taxon>eudicotyledons</taxon>
        <taxon>Gunneridae</taxon>
        <taxon>Pentapetalae</taxon>
        <taxon>asterids</taxon>
        <taxon>lamiids</taxon>
        <taxon>Solanales</taxon>
        <taxon>Solanaceae</taxon>
        <taxon>Solanoideae</taxon>
        <taxon>Capsiceae</taxon>
        <taxon>Capsicum</taxon>
    </lineage>
</organism>
<evidence type="ECO:0008006" key="3">
    <source>
        <dbReference type="Google" id="ProtNLM"/>
    </source>
</evidence>
<dbReference type="EMBL" id="AYRZ02000408">
    <property type="protein sequence ID" value="PHT60968.1"/>
    <property type="molecule type" value="Genomic_DNA"/>
</dbReference>
<dbReference type="PANTHER" id="PTHR11439:SF455">
    <property type="entry name" value="RLK (RECEPTOR-LIKE PROTEIN KINASE) 8, PUTATIVE-RELATED"/>
    <property type="match status" value="1"/>
</dbReference>
<protein>
    <recommendedName>
        <fullName evidence="3">Copia protein</fullName>
    </recommendedName>
</protein>
<dbReference type="OMA" id="IATENIH"/>
<reference evidence="1 2" key="2">
    <citation type="journal article" date="2017" name="Genome Biol.">
        <title>New reference genome sequences of hot pepper reveal the massive evolution of plant disease-resistance genes by retroduplication.</title>
        <authorList>
            <person name="Kim S."/>
            <person name="Park J."/>
            <person name="Yeom S.I."/>
            <person name="Kim Y.M."/>
            <person name="Seo E."/>
            <person name="Kim K.T."/>
            <person name="Kim M.S."/>
            <person name="Lee J.M."/>
            <person name="Cheong K."/>
            <person name="Shin H.S."/>
            <person name="Kim S.B."/>
            <person name="Han K."/>
            <person name="Lee J."/>
            <person name="Park M."/>
            <person name="Lee H.A."/>
            <person name="Lee H.Y."/>
            <person name="Lee Y."/>
            <person name="Oh S."/>
            <person name="Lee J.H."/>
            <person name="Choi E."/>
            <person name="Choi E."/>
            <person name="Lee S.E."/>
            <person name="Jeon J."/>
            <person name="Kim H."/>
            <person name="Choi G."/>
            <person name="Song H."/>
            <person name="Lee J."/>
            <person name="Lee S.C."/>
            <person name="Kwon J.K."/>
            <person name="Lee H.Y."/>
            <person name="Koo N."/>
            <person name="Hong Y."/>
            <person name="Kim R.W."/>
            <person name="Kang W.H."/>
            <person name="Huh J.H."/>
            <person name="Kang B.C."/>
            <person name="Yang T.J."/>
            <person name="Lee Y.H."/>
            <person name="Bennetzen J.L."/>
            <person name="Choi D."/>
        </authorList>
    </citation>
    <scope>NUCLEOTIDE SEQUENCE [LARGE SCALE GENOMIC DNA]</scope>
    <source>
        <strain evidence="2">cv. CM334</strain>
    </source>
</reference>
<gene>
    <name evidence="1" type="ORF">T459_35182</name>
</gene>
<name>A0A2G2XTY8_CAPAN</name>
<dbReference type="Proteomes" id="UP000222542">
    <property type="component" value="Unassembled WGS sequence"/>
</dbReference>
<reference evidence="1 2" key="1">
    <citation type="journal article" date="2014" name="Nat. Genet.">
        <title>Genome sequence of the hot pepper provides insights into the evolution of pungency in Capsicum species.</title>
        <authorList>
            <person name="Kim S."/>
            <person name="Park M."/>
            <person name="Yeom S.I."/>
            <person name="Kim Y.M."/>
            <person name="Lee J.M."/>
            <person name="Lee H.A."/>
            <person name="Seo E."/>
            <person name="Choi J."/>
            <person name="Cheong K."/>
            <person name="Kim K.T."/>
            <person name="Jung K."/>
            <person name="Lee G.W."/>
            <person name="Oh S.K."/>
            <person name="Bae C."/>
            <person name="Kim S.B."/>
            <person name="Lee H.Y."/>
            <person name="Kim S.Y."/>
            <person name="Kim M.S."/>
            <person name="Kang B.C."/>
            <person name="Jo Y.D."/>
            <person name="Yang H.B."/>
            <person name="Jeong H.J."/>
            <person name="Kang W.H."/>
            <person name="Kwon J.K."/>
            <person name="Shin C."/>
            <person name="Lim J.Y."/>
            <person name="Park J.H."/>
            <person name="Huh J.H."/>
            <person name="Kim J.S."/>
            <person name="Kim B.D."/>
            <person name="Cohen O."/>
            <person name="Paran I."/>
            <person name="Suh M.C."/>
            <person name="Lee S.B."/>
            <person name="Kim Y.K."/>
            <person name="Shin Y."/>
            <person name="Noh S.J."/>
            <person name="Park J."/>
            <person name="Seo Y.S."/>
            <person name="Kwon S.Y."/>
            <person name="Kim H.A."/>
            <person name="Park J.M."/>
            <person name="Kim H.J."/>
            <person name="Choi S.B."/>
            <person name="Bosland P.W."/>
            <person name="Reeves G."/>
            <person name="Jo S.H."/>
            <person name="Lee B.W."/>
            <person name="Cho H.T."/>
            <person name="Choi H.S."/>
            <person name="Lee M.S."/>
            <person name="Yu Y."/>
            <person name="Do Choi Y."/>
            <person name="Park B.S."/>
            <person name="van Deynze A."/>
            <person name="Ashrafi H."/>
            <person name="Hill T."/>
            <person name="Kim W.T."/>
            <person name="Pai H.S."/>
            <person name="Ahn H.K."/>
            <person name="Yeam I."/>
            <person name="Giovannoni J.J."/>
            <person name="Rose J.K."/>
            <person name="Sorensen I."/>
            <person name="Lee S.J."/>
            <person name="Kim R.W."/>
            <person name="Choi I.Y."/>
            <person name="Choi B.S."/>
            <person name="Lim J.S."/>
            <person name="Lee Y.H."/>
            <person name="Choi D."/>
        </authorList>
    </citation>
    <scope>NUCLEOTIDE SEQUENCE [LARGE SCALE GENOMIC DNA]</scope>
    <source>
        <strain evidence="2">cv. CM334</strain>
    </source>
</reference>
<dbReference type="CDD" id="cd09272">
    <property type="entry name" value="RNase_HI_RT_Ty1"/>
    <property type="match status" value="1"/>
</dbReference>
<dbReference type="STRING" id="4072.A0A2G2XTY8"/>
<dbReference type="AlphaFoldDB" id="A0A2G2XTY8"/>
<proteinExistence type="predicted"/>
<dbReference type="Gramene" id="PHT60968">
    <property type="protein sequence ID" value="PHT60968"/>
    <property type="gene ID" value="T459_35182"/>
</dbReference>